<keyword evidence="2" id="KW-1133">Transmembrane helix</keyword>
<feature type="compositionally biased region" description="Basic and acidic residues" evidence="1">
    <location>
        <begin position="1"/>
        <end position="10"/>
    </location>
</feature>
<sequence>MATRRTDRHPPPRTQRRRRWPVPLRRACAGQDGERGSVAAQVVIAIPLLVMLVLLIVQFALAAYAEHIAQGAADQALDTARTLNATNADGQTQAQAVLAQLATGPLTHPTVSVTRDATTVTVTITGLTETLVPGVTLHVHAEASGPIETFTPDNP</sequence>
<proteinExistence type="predicted"/>
<accession>A0ABU2JFU3</accession>
<evidence type="ECO:0000256" key="2">
    <source>
        <dbReference type="SAM" id="Phobius"/>
    </source>
</evidence>
<protein>
    <submittedName>
        <fullName evidence="4">TadE/TadG family type IV pilus assembly protein</fullName>
    </submittedName>
</protein>
<organism evidence="4 5">
    <name type="scientific">Jatrophihabitans lederbergiae</name>
    <dbReference type="NCBI Taxonomy" id="3075547"/>
    <lineage>
        <taxon>Bacteria</taxon>
        <taxon>Bacillati</taxon>
        <taxon>Actinomycetota</taxon>
        <taxon>Actinomycetes</taxon>
        <taxon>Jatrophihabitantales</taxon>
        <taxon>Jatrophihabitantaceae</taxon>
        <taxon>Jatrophihabitans</taxon>
    </lineage>
</organism>
<evidence type="ECO:0000259" key="3">
    <source>
        <dbReference type="Pfam" id="PF07811"/>
    </source>
</evidence>
<dbReference type="RefSeq" id="WP_311424754.1">
    <property type="nucleotide sequence ID" value="NZ_JAVREH010000045.1"/>
</dbReference>
<reference evidence="5" key="1">
    <citation type="submission" date="2023-07" db="EMBL/GenBank/DDBJ databases">
        <title>30 novel species of actinomycetes from the DSMZ collection.</title>
        <authorList>
            <person name="Nouioui I."/>
        </authorList>
    </citation>
    <scope>NUCLEOTIDE SEQUENCE [LARGE SCALE GENOMIC DNA]</scope>
    <source>
        <strain evidence="5">DSM 44399</strain>
    </source>
</reference>
<feature type="region of interest" description="Disordered" evidence="1">
    <location>
        <begin position="1"/>
        <end position="20"/>
    </location>
</feature>
<feature type="transmembrane region" description="Helical" evidence="2">
    <location>
        <begin position="42"/>
        <end position="65"/>
    </location>
</feature>
<name>A0ABU2JFU3_9ACTN</name>
<evidence type="ECO:0000313" key="5">
    <source>
        <dbReference type="Proteomes" id="UP001183176"/>
    </source>
</evidence>
<dbReference type="EMBL" id="JAVREH010000045">
    <property type="protein sequence ID" value="MDT0263608.1"/>
    <property type="molecule type" value="Genomic_DNA"/>
</dbReference>
<dbReference type="Proteomes" id="UP001183176">
    <property type="component" value="Unassembled WGS sequence"/>
</dbReference>
<evidence type="ECO:0000313" key="4">
    <source>
        <dbReference type="EMBL" id="MDT0263608.1"/>
    </source>
</evidence>
<keyword evidence="2" id="KW-0812">Transmembrane</keyword>
<keyword evidence="2" id="KW-0472">Membrane</keyword>
<dbReference type="Pfam" id="PF07811">
    <property type="entry name" value="TadE"/>
    <property type="match status" value="1"/>
</dbReference>
<gene>
    <name evidence="4" type="ORF">RM423_19705</name>
</gene>
<comment type="caution">
    <text evidence="4">The sequence shown here is derived from an EMBL/GenBank/DDBJ whole genome shotgun (WGS) entry which is preliminary data.</text>
</comment>
<dbReference type="InterPro" id="IPR012495">
    <property type="entry name" value="TadE-like_dom"/>
</dbReference>
<feature type="domain" description="TadE-like" evidence="3">
    <location>
        <begin position="36"/>
        <end position="76"/>
    </location>
</feature>
<keyword evidence="5" id="KW-1185">Reference proteome</keyword>
<evidence type="ECO:0000256" key="1">
    <source>
        <dbReference type="SAM" id="MobiDB-lite"/>
    </source>
</evidence>